<protein>
    <submittedName>
        <fullName evidence="1">Uncharacterized protein</fullName>
    </submittedName>
</protein>
<keyword evidence="2" id="KW-1185">Reference proteome</keyword>
<evidence type="ECO:0000313" key="1">
    <source>
        <dbReference type="EMBL" id="CAL1672754.1"/>
    </source>
</evidence>
<gene>
    <name evidence="1" type="ORF">LPLAT_LOCUS10652</name>
</gene>
<reference evidence="1" key="1">
    <citation type="submission" date="2024-04" db="EMBL/GenBank/DDBJ databases">
        <authorList>
            <consortium name="Molecular Ecology Group"/>
        </authorList>
    </citation>
    <scope>NUCLEOTIDE SEQUENCE</scope>
</reference>
<dbReference type="Proteomes" id="UP001497644">
    <property type="component" value="Unassembled WGS sequence"/>
</dbReference>
<sequence length="312" mass="35643">MDLIANAMDNLVKVGESNITPQRVHTRITSLKGNWEKFFVVHEAIGLAMTELSSVDRLHLQNHSYFSENLFSITHKCYLEAVEKMTVFLESENTENGTIQRTPSTQTISQNSSFPTFNSSQNSSFPTFFHHARLPRIDIPKFNGSPADWLSFKDLFNSHVLTNPTLTSVEKLQYLKTSLVGSAAHLLKNTTLTADNFQKAWDALISFYENKRLLVNSALHSLITLKRMTKESASEMEQLYTNIMQIYRTLETLQRPINTWDNFLVFIAVQRLDSESVKASEHHLGSSKEPPTWNQFSEFLITSVTECSRSRL</sequence>
<dbReference type="PANTHER" id="PTHR22954">
    <property type="entry name" value="RETROVIRAL PROTEASE-RELATED"/>
    <property type="match status" value="1"/>
</dbReference>
<dbReference type="Pfam" id="PF03564">
    <property type="entry name" value="DUF1759"/>
    <property type="match status" value="1"/>
</dbReference>
<dbReference type="EMBL" id="CAXIPU020000905">
    <property type="protein sequence ID" value="CAL1672754.1"/>
    <property type="molecule type" value="Genomic_DNA"/>
</dbReference>
<evidence type="ECO:0000313" key="2">
    <source>
        <dbReference type="Proteomes" id="UP001497644"/>
    </source>
</evidence>
<name>A0AAV2MZ24_9HYME</name>
<proteinExistence type="predicted"/>
<accession>A0AAV2MZ24</accession>
<organism evidence="1 2">
    <name type="scientific">Lasius platythorax</name>
    <dbReference type="NCBI Taxonomy" id="488582"/>
    <lineage>
        <taxon>Eukaryota</taxon>
        <taxon>Metazoa</taxon>
        <taxon>Ecdysozoa</taxon>
        <taxon>Arthropoda</taxon>
        <taxon>Hexapoda</taxon>
        <taxon>Insecta</taxon>
        <taxon>Pterygota</taxon>
        <taxon>Neoptera</taxon>
        <taxon>Endopterygota</taxon>
        <taxon>Hymenoptera</taxon>
        <taxon>Apocrita</taxon>
        <taxon>Aculeata</taxon>
        <taxon>Formicoidea</taxon>
        <taxon>Formicidae</taxon>
        <taxon>Formicinae</taxon>
        <taxon>Lasius</taxon>
        <taxon>Lasius</taxon>
    </lineage>
</organism>
<dbReference type="InterPro" id="IPR005312">
    <property type="entry name" value="DUF1759"/>
</dbReference>
<dbReference type="PANTHER" id="PTHR22954:SF3">
    <property type="entry name" value="PROTEIN CBG08539"/>
    <property type="match status" value="1"/>
</dbReference>
<comment type="caution">
    <text evidence="1">The sequence shown here is derived from an EMBL/GenBank/DDBJ whole genome shotgun (WGS) entry which is preliminary data.</text>
</comment>
<dbReference type="AlphaFoldDB" id="A0AAV2MZ24"/>